<evidence type="ECO:0000256" key="1">
    <source>
        <dbReference type="SAM" id="Phobius"/>
    </source>
</evidence>
<reference evidence="4" key="1">
    <citation type="submission" date="2017-02" db="EMBL/GenBank/DDBJ databases">
        <authorList>
            <person name="Varghese N."/>
            <person name="Submissions S."/>
        </authorList>
    </citation>
    <scope>NUCLEOTIDE SEQUENCE [LARGE SCALE GENOMIC DNA]</scope>
    <source>
        <strain evidence="4">ATCC 25662</strain>
    </source>
</reference>
<dbReference type="STRING" id="118967.SAMN02745191_2080"/>
<evidence type="ECO:0000313" key="3">
    <source>
        <dbReference type="EMBL" id="SJZ91934.1"/>
    </source>
</evidence>
<keyword evidence="1" id="KW-0812">Transmembrane</keyword>
<dbReference type="EMBL" id="FUWY01000006">
    <property type="protein sequence ID" value="SJZ91934.1"/>
    <property type="molecule type" value="Genomic_DNA"/>
</dbReference>
<proteinExistence type="predicted"/>
<name>A0A1T4PK29_9FIRM</name>
<feature type="transmembrane region" description="Helical" evidence="1">
    <location>
        <begin position="6"/>
        <end position="24"/>
    </location>
</feature>
<sequence length="133" mass="15973">MKKKYIVVFLVVIVGFILGSYFIYINMFPYVMPIDYPKLQEINESKIVYYDENDQMDIDVSIEEVMNYIKSSKPTRTQSFNEIPNKKPYYCIELKTTNQLYTYYIYERNSQLFVELPYNGVYKIDEEVKDLLS</sequence>
<dbReference type="Proteomes" id="UP000243297">
    <property type="component" value="Unassembled WGS sequence"/>
</dbReference>
<dbReference type="InterPro" id="IPR033782">
    <property type="entry name" value="DUF5301"/>
</dbReference>
<protein>
    <recommendedName>
        <fullName evidence="2">DUF5301 domain-containing protein</fullName>
    </recommendedName>
</protein>
<dbReference type="Gene3D" id="2.60.40.4250">
    <property type="match status" value="1"/>
</dbReference>
<keyword evidence="1" id="KW-1133">Transmembrane helix</keyword>
<gene>
    <name evidence="3" type="ORF">SAMN02745191_2080</name>
</gene>
<keyword evidence="4" id="KW-1185">Reference proteome</keyword>
<dbReference type="RefSeq" id="WP_078712477.1">
    <property type="nucleotide sequence ID" value="NZ_FUWY01000006.1"/>
</dbReference>
<evidence type="ECO:0000313" key="4">
    <source>
        <dbReference type="Proteomes" id="UP000243297"/>
    </source>
</evidence>
<keyword evidence="1" id="KW-0472">Membrane</keyword>
<organism evidence="3 4">
    <name type="scientific">Anaerorhabdus furcosa</name>
    <dbReference type="NCBI Taxonomy" id="118967"/>
    <lineage>
        <taxon>Bacteria</taxon>
        <taxon>Bacillati</taxon>
        <taxon>Bacillota</taxon>
        <taxon>Erysipelotrichia</taxon>
        <taxon>Erysipelotrichales</taxon>
        <taxon>Erysipelotrichaceae</taxon>
        <taxon>Anaerorhabdus</taxon>
    </lineage>
</organism>
<accession>A0A1T4PK29</accession>
<dbReference type="AlphaFoldDB" id="A0A1T4PK29"/>
<feature type="domain" description="DUF5301" evidence="2">
    <location>
        <begin position="33"/>
        <end position="123"/>
    </location>
</feature>
<dbReference type="Pfam" id="PF17225">
    <property type="entry name" value="DUF5301"/>
    <property type="match status" value="1"/>
</dbReference>
<evidence type="ECO:0000259" key="2">
    <source>
        <dbReference type="Pfam" id="PF17225"/>
    </source>
</evidence>